<dbReference type="PANTHER" id="PTHR34580">
    <property type="match status" value="1"/>
</dbReference>
<dbReference type="InterPro" id="IPR036390">
    <property type="entry name" value="WH_DNA-bd_sf"/>
</dbReference>
<dbReference type="KEGG" id="fri:FraEuI1c_2693"/>
<feature type="domain" description="HTH deoR-type" evidence="5">
    <location>
        <begin position="55"/>
        <end position="110"/>
    </location>
</feature>
<sequence length="424" mass="44226">MPDKPVVPNEPGRPTEPGPPRKPVATEKRDAFDETGGPGEADDATGHAGSPGTSPSARMLRLLALLQTHRYWAGAELADRLAVSARTLRRDVERLRELGYPVRASRGVAGGYQLKAGAAVPPLLLDDDEAVAIIVGLRAAVTGSVAGIEEASVRALAKVIQVIPRRLRHRADALGAYTVPVAVAGPPVDAALLTALALAARADEQARFDYTDREGKASRRRVEPHRLVSLGGRWYLVGFDVDRDDWRTFRLDRIAGPLTTGPRFRPRELPGGDAAAFVRAAVRTGPSRESHQVEVLVDAPVEAVARVVGRWGTAEPAGDPGPAGDVGPAGDAGSGRCRLRMAADDLAWPALVLTRVGAPFTVVGPPAFAEHVRAVGRLFAAASRSAASLSTASLSSASPPTASPSTASRPSPAEVSGPAGGSRP</sequence>
<evidence type="ECO:0000256" key="3">
    <source>
        <dbReference type="ARBA" id="ARBA00023163"/>
    </source>
</evidence>
<feature type="region of interest" description="Disordered" evidence="4">
    <location>
        <begin position="390"/>
        <end position="424"/>
    </location>
</feature>
<dbReference type="Proteomes" id="UP000002484">
    <property type="component" value="Chromosome"/>
</dbReference>
<dbReference type="InParanoid" id="E3J6E8"/>
<gene>
    <name evidence="6" type="ordered locus">FraEuI1c_2693</name>
</gene>
<dbReference type="PROSITE" id="PS00894">
    <property type="entry name" value="HTH_DEOR_1"/>
    <property type="match status" value="1"/>
</dbReference>
<evidence type="ECO:0000259" key="5">
    <source>
        <dbReference type="PROSITE" id="PS51000"/>
    </source>
</evidence>
<evidence type="ECO:0000313" key="7">
    <source>
        <dbReference type="Proteomes" id="UP000002484"/>
    </source>
</evidence>
<dbReference type="AlphaFoldDB" id="E3J6E8"/>
<evidence type="ECO:0000313" key="6">
    <source>
        <dbReference type="EMBL" id="ADP80724.1"/>
    </source>
</evidence>
<feature type="compositionally biased region" description="Low complexity" evidence="4">
    <location>
        <begin position="390"/>
        <end position="413"/>
    </location>
</feature>
<dbReference type="Pfam" id="PF25583">
    <property type="entry name" value="WCX"/>
    <property type="match status" value="1"/>
</dbReference>
<dbReference type="HOGENOM" id="CLU_041141_1_0_11"/>
<keyword evidence="7" id="KW-1185">Reference proteome</keyword>
<dbReference type="GO" id="GO:0003700">
    <property type="term" value="F:DNA-binding transcription factor activity"/>
    <property type="evidence" value="ECO:0007669"/>
    <property type="project" value="InterPro"/>
</dbReference>
<dbReference type="InterPro" id="IPR057727">
    <property type="entry name" value="WCX_dom"/>
</dbReference>
<dbReference type="Pfam" id="PF13280">
    <property type="entry name" value="WYL"/>
    <property type="match status" value="1"/>
</dbReference>
<dbReference type="Pfam" id="PF08279">
    <property type="entry name" value="HTH_11"/>
    <property type="match status" value="1"/>
</dbReference>
<dbReference type="EMBL" id="CP002299">
    <property type="protein sequence ID" value="ADP80724.1"/>
    <property type="molecule type" value="Genomic_DNA"/>
</dbReference>
<dbReference type="InterPro" id="IPR051534">
    <property type="entry name" value="CBASS_pafABC_assoc_protein"/>
</dbReference>
<feature type="region of interest" description="Disordered" evidence="4">
    <location>
        <begin position="1"/>
        <end position="54"/>
    </location>
</feature>
<reference evidence="6 7" key="1">
    <citation type="submission" date="2010-10" db="EMBL/GenBank/DDBJ databases">
        <title>Complete sequence of Frankia sp. EuI1c.</title>
        <authorList>
            <consortium name="US DOE Joint Genome Institute"/>
            <person name="Lucas S."/>
            <person name="Copeland A."/>
            <person name="Lapidus A."/>
            <person name="Cheng J.-F."/>
            <person name="Bruce D."/>
            <person name="Goodwin L."/>
            <person name="Pitluck S."/>
            <person name="Chertkov O."/>
            <person name="Detter J.C."/>
            <person name="Han C."/>
            <person name="Tapia R."/>
            <person name="Land M."/>
            <person name="Hauser L."/>
            <person name="Jeffries C."/>
            <person name="Kyrpides N."/>
            <person name="Ivanova N."/>
            <person name="Mikhailova N."/>
            <person name="Beauchemin N."/>
            <person name="Sen A."/>
            <person name="Sur S.A."/>
            <person name="Gtari M."/>
            <person name="Wall L."/>
            <person name="Tisa L."/>
            <person name="Woyke T."/>
        </authorList>
    </citation>
    <scope>NUCLEOTIDE SEQUENCE [LARGE SCALE GENOMIC DNA]</scope>
    <source>
        <strain evidence="7">DSM 45817 / CECT 9037 / EuI1c</strain>
    </source>
</reference>
<dbReference type="GO" id="GO:0003677">
    <property type="term" value="F:DNA binding"/>
    <property type="evidence" value="ECO:0007669"/>
    <property type="project" value="UniProtKB-KW"/>
</dbReference>
<evidence type="ECO:0000256" key="1">
    <source>
        <dbReference type="ARBA" id="ARBA00023015"/>
    </source>
</evidence>
<proteinExistence type="predicted"/>
<dbReference type="Gene3D" id="1.10.10.10">
    <property type="entry name" value="Winged helix-like DNA-binding domain superfamily/Winged helix DNA-binding domain"/>
    <property type="match status" value="1"/>
</dbReference>
<dbReference type="InterPro" id="IPR036388">
    <property type="entry name" value="WH-like_DNA-bd_sf"/>
</dbReference>
<feature type="compositionally biased region" description="Low complexity" evidence="4">
    <location>
        <begin position="316"/>
        <end position="331"/>
    </location>
</feature>
<dbReference type="eggNOG" id="COG2378">
    <property type="taxonomic scope" value="Bacteria"/>
</dbReference>
<dbReference type="InterPro" id="IPR018356">
    <property type="entry name" value="Tscrpt_reg_HTH_DeoR_CS"/>
</dbReference>
<evidence type="ECO:0000256" key="2">
    <source>
        <dbReference type="ARBA" id="ARBA00023125"/>
    </source>
</evidence>
<feature type="region of interest" description="Disordered" evidence="4">
    <location>
        <begin position="312"/>
        <end position="334"/>
    </location>
</feature>
<keyword evidence="1" id="KW-0805">Transcription regulation</keyword>
<name>E3J6E8_PSEI1</name>
<dbReference type="InterPro" id="IPR001034">
    <property type="entry name" value="DeoR_HTH"/>
</dbReference>
<keyword evidence="2" id="KW-0238">DNA-binding</keyword>
<dbReference type="InterPro" id="IPR026881">
    <property type="entry name" value="WYL_dom"/>
</dbReference>
<organism evidence="6 7">
    <name type="scientific">Pseudofrankia inefficax (strain DSM 45817 / CECT 9037 / DDB 130130 / EuI1c)</name>
    <name type="common">Frankia inefficax</name>
    <dbReference type="NCBI Taxonomy" id="298654"/>
    <lineage>
        <taxon>Bacteria</taxon>
        <taxon>Bacillati</taxon>
        <taxon>Actinomycetota</taxon>
        <taxon>Actinomycetes</taxon>
        <taxon>Frankiales</taxon>
        <taxon>Frankiaceae</taxon>
        <taxon>Pseudofrankia</taxon>
    </lineage>
</organism>
<dbReference type="PROSITE" id="PS51000">
    <property type="entry name" value="HTH_DEOR_2"/>
    <property type="match status" value="1"/>
</dbReference>
<evidence type="ECO:0000256" key="4">
    <source>
        <dbReference type="SAM" id="MobiDB-lite"/>
    </source>
</evidence>
<dbReference type="SUPFAM" id="SSF46785">
    <property type="entry name" value="Winged helix' DNA-binding domain"/>
    <property type="match status" value="1"/>
</dbReference>
<accession>E3J6E8</accession>
<dbReference type="STRING" id="298654.FraEuI1c_2693"/>
<dbReference type="PANTHER" id="PTHR34580:SF3">
    <property type="entry name" value="PROTEIN PAFB"/>
    <property type="match status" value="1"/>
</dbReference>
<keyword evidence="3" id="KW-0804">Transcription</keyword>
<protein>
    <recommendedName>
        <fullName evidence="5">HTH deoR-type domain-containing protein</fullName>
    </recommendedName>
</protein>
<dbReference type="InterPro" id="IPR013196">
    <property type="entry name" value="HTH_11"/>
</dbReference>
<dbReference type="PROSITE" id="PS52050">
    <property type="entry name" value="WYL"/>
    <property type="match status" value="1"/>
</dbReference>